<feature type="compositionally biased region" description="Polar residues" evidence="5">
    <location>
        <begin position="8"/>
        <end position="23"/>
    </location>
</feature>
<keyword evidence="2 4" id="KW-0863">Zinc-finger</keyword>
<comment type="caution">
    <text evidence="7">The sequence shown here is derived from an EMBL/GenBank/DDBJ whole genome shotgun (WGS) entry which is preliminary data.</text>
</comment>
<sequence>MRADKAQLRTTNEFQRSNSTTNAFIGGTKKPWMTGESLELARDQSFPKVSKSKVPDQASTASTASHRAELVPEVSEAVKITDLANSAIGPDFDRGRYPAQRSRQGGTKNHASRPLTNPAAGSTPPALSPPTLEENPYTPPAMPMDVSTNAENVLPSPSPSVDARQNSVNMIEMEGEGPQPQVADASPVEASPATLEELVTRCGGMDQIQRLLNDAGKSSYGPSQIAASAVLPELPGAKPSNGPRQPGQSPSATNQPRSESNQNVAARPTANKRPQTVTDEPRKRLQSLPSSSSEVAFGTPPANTVLSSQHGQSSAAVSTSGVEMGPSSQILIQRLAQRTQLVASLPDREGSHIERPRLGLLRDACENSDHFYLVLHQLFCFDHEVQRSEGQMVGLNDIHRQGLSVVTFLLVSNGKMTEDAVKWFSTFPLPLGDLITLRPDFASAHAKVLRCLEKMAMFWKDMRAQCTNRAYPPLVDELIVLFNVESFLFQQIIFRAVLRDIWSGQPDDCFAITEQVFNRDYKEVMSRLLYGSIPVGLVTQYQQAVVKEYQRVMVFHQQHTAAGPTASMAPPLQQQSQSPLTPANHYSNNRTMSQPQHNKNTQSLTLDLQAAQRHCLSATSGPSPIAIQAAQTCRQGNLLNQSQSLASSTFPSPQGNNFTTQSPTTLQGFSSPGISINSPRQWNGQQPQRERRTSSAAGNPSNTPQSMTPAQRTPYIAPSYVSGNPNIHQVQQNAGLQQQSHRRVSSSSIANPRPRPQSEGRSSLSYQASETSLAALSAHPTLLSSPSLPNHVDCTPFIRSYPPLPSHPNPTTSALHQAHLRSPILSYFQLNENPSGVTKCYRFIKHVLMPPEELDSKNRHVNWDFSVSKELTDWFARDCPSSHGAPPNRAVVPGSRLCRIRCISLQNKAGMPPMPPMPTQSEWAVADNVWPGSTAVVLNGIALDIRKKSHHGKDLPIDVTSYIKAGQNNLSTAVIGFPKDSTTRYAIGVEFIQVVDEQNIKNEIKALPWFDARKRILDQSKSVDPDIEVVQSQKVLDLTDPFTARIFDVPLRGSNCQHNQCFDRDTFLQTRAAKVPGEPCGPDEFRCPICGQDARPQSLMIDMFFVGVHMALKESGRLDAKAIILHDSGEWEIKEEERPTGESGDGTGKRNGERTASVSAARQSAPREVIELDDD</sequence>
<feature type="compositionally biased region" description="Basic and acidic residues" evidence="5">
    <location>
        <begin position="1131"/>
        <end position="1140"/>
    </location>
</feature>
<keyword evidence="1" id="KW-0479">Metal-binding</keyword>
<dbReference type="AlphaFoldDB" id="A0A8H3FGJ5"/>
<feature type="region of interest" description="Disordered" evidence="5">
    <location>
        <begin position="645"/>
        <end position="767"/>
    </location>
</feature>
<dbReference type="OrthoDB" id="27975at2759"/>
<evidence type="ECO:0000313" key="7">
    <source>
        <dbReference type="EMBL" id="CAF9920496.1"/>
    </source>
</evidence>
<feature type="compositionally biased region" description="Polar residues" evidence="5">
    <location>
        <begin position="694"/>
        <end position="711"/>
    </location>
</feature>
<dbReference type="Pfam" id="PF02891">
    <property type="entry name" value="zf-MIZ"/>
    <property type="match status" value="1"/>
</dbReference>
<dbReference type="InterPro" id="IPR004181">
    <property type="entry name" value="Znf_MIZ"/>
</dbReference>
<dbReference type="GO" id="GO:0008270">
    <property type="term" value="F:zinc ion binding"/>
    <property type="evidence" value="ECO:0007669"/>
    <property type="project" value="UniProtKB-KW"/>
</dbReference>
<evidence type="ECO:0000256" key="1">
    <source>
        <dbReference type="ARBA" id="ARBA00022723"/>
    </source>
</evidence>
<feature type="region of interest" description="Disordered" evidence="5">
    <location>
        <begin position="1"/>
        <end position="69"/>
    </location>
</feature>
<feature type="compositionally biased region" description="Polar residues" evidence="5">
    <location>
        <begin position="301"/>
        <end position="321"/>
    </location>
</feature>
<dbReference type="GO" id="GO:0061665">
    <property type="term" value="F:SUMO ligase activity"/>
    <property type="evidence" value="ECO:0007669"/>
    <property type="project" value="TreeGrafter"/>
</dbReference>
<feature type="compositionally biased region" description="Polar residues" evidence="5">
    <location>
        <begin position="584"/>
        <end position="600"/>
    </location>
</feature>
<feature type="region of interest" description="Disordered" evidence="5">
    <location>
        <begin position="87"/>
        <end position="163"/>
    </location>
</feature>
<keyword evidence="8" id="KW-1185">Reference proteome</keyword>
<reference evidence="7" key="1">
    <citation type="submission" date="2021-03" db="EMBL/GenBank/DDBJ databases">
        <authorList>
            <person name="Tagirdzhanova G."/>
        </authorList>
    </citation>
    <scope>NUCLEOTIDE SEQUENCE</scope>
</reference>
<organism evidence="7 8">
    <name type="scientific">Imshaugia aleurites</name>
    <dbReference type="NCBI Taxonomy" id="172621"/>
    <lineage>
        <taxon>Eukaryota</taxon>
        <taxon>Fungi</taxon>
        <taxon>Dikarya</taxon>
        <taxon>Ascomycota</taxon>
        <taxon>Pezizomycotina</taxon>
        <taxon>Lecanoromycetes</taxon>
        <taxon>OSLEUM clade</taxon>
        <taxon>Lecanoromycetidae</taxon>
        <taxon>Lecanorales</taxon>
        <taxon>Lecanorineae</taxon>
        <taxon>Parmeliaceae</taxon>
        <taxon>Imshaugia</taxon>
    </lineage>
</organism>
<dbReference type="GO" id="GO:0000785">
    <property type="term" value="C:chromatin"/>
    <property type="evidence" value="ECO:0007669"/>
    <property type="project" value="TreeGrafter"/>
</dbReference>
<feature type="compositionally biased region" description="Low complexity" evidence="5">
    <location>
        <begin position="570"/>
        <end position="582"/>
    </location>
</feature>
<dbReference type="PANTHER" id="PTHR10782">
    <property type="entry name" value="ZINC FINGER MIZ DOMAIN-CONTAINING PROTEIN"/>
    <property type="match status" value="1"/>
</dbReference>
<dbReference type="PANTHER" id="PTHR10782:SF4">
    <property type="entry name" value="TONALLI, ISOFORM E"/>
    <property type="match status" value="1"/>
</dbReference>
<dbReference type="EMBL" id="CAJPDT010000025">
    <property type="protein sequence ID" value="CAF9920496.1"/>
    <property type="molecule type" value="Genomic_DNA"/>
</dbReference>
<proteinExistence type="predicted"/>
<dbReference type="InterPro" id="IPR013083">
    <property type="entry name" value="Znf_RING/FYVE/PHD"/>
</dbReference>
<gene>
    <name evidence="7" type="primary">ZMIZ1</name>
    <name evidence="7" type="ORF">IMSHALPRED_004933</name>
</gene>
<dbReference type="Gene3D" id="3.30.40.10">
    <property type="entry name" value="Zinc/RING finger domain, C3HC4 (zinc finger)"/>
    <property type="match status" value="1"/>
</dbReference>
<evidence type="ECO:0000256" key="3">
    <source>
        <dbReference type="ARBA" id="ARBA00022833"/>
    </source>
</evidence>
<feature type="region of interest" description="Disordered" evidence="5">
    <location>
        <begin position="233"/>
        <end position="321"/>
    </location>
</feature>
<dbReference type="GO" id="GO:0016925">
    <property type="term" value="P:protein sumoylation"/>
    <property type="evidence" value="ECO:0007669"/>
    <property type="project" value="TreeGrafter"/>
</dbReference>
<evidence type="ECO:0000256" key="4">
    <source>
        <dbReference type="PROSITE-ProRule" id="PRU00452"/>
    </source>
</evidence>
<feature type="domain" description="SP-RING-type" evidence="6">
    <location>
        <begin position="1023"/>
        <end position="1118"/>
    </location>
</feature>
<accession>A0A8H3FGJ5</accession>
<evidence type="ECO:0000256" key="2">
    <source>
        <dbReference type="ARBA" id="ARBA00022771"/>
    </source>
</evidence>
<keyword evidence="3" id="KW-0862">Zinc</keyword>
<protein>
    <submittedName>
        <fullName evidence="7">Zinc finger MIZ domain-containing protein 1</fullName>
    </submittedName>
</protein>
<feature type="compositionally biased region" description="Polar residues" evidence="5">
    <location>
        <begin position="242"/>
        <end position="264"/>
    </location>
</feature>
<dbReference type="Proteomes" id="UP000664534">
    <property type="component" value="Unassembled WGS sequence"/>
</dbReference>
<feature type="region of interest" description="Disordered" evidence="5">
    <location>
        <begin position="563"/>
        <end position="600"/>
    </location>
</feature>
<evidence type="ECO:0000259" key="6">
    <source>
        <dbReference type="PROSITE" id="PS51044"/>
    </source>
</evidence>
<feature type="compositionally biased region" description="Polar residues" evidence="5">
    <location>
        <begin position="721"/>
        <end position="736"/>
    </location>
</feature>
<evidence type="ECO:0000256" key="5">
    <source>
        <dbReference type="SAM" id="MobiDB-lite"/>
    </source>
</evidence>
<feature type="region of interest" description="Disordered" evidence="5">
    <location>
        <begin position="1131"/>
        <end position="1175"/>
    </location>
</feature>
<name>A0A8H3FGJ5_9LECA</name>
<dbReference type="PROSITE" id="PS51044">
    <property type="entry name" value="ZF_SP_RING"/>
    <property type="match status" value="1"/>
</dbReference>
<feature type="compositionally biased region" description="Polar residues" evidence="5">
    <location>
        <begin position="649"/>
        <end position="687"/>
    </location>
</feature>
<evidence type="ECO:0000313" key="8">
    <source>
        <dbReference type="Proteomes" id="UP000664534"/>
    </source>
</evidence>